<sequence>MHAREDAALHMHTHHHCTNSILLSCVCCELQALKLFTPYLYALLFVVDCRAMQDTSRQHYFSGGAGVWRYPLFVPFIVCTFLRPEGKNKRPLFWSLMCWRVSVVCDAWRGGGDLYPHEAGRHSSMLSVIIHPPVSFGRRRLQRARVIACHYGSGSDRALYLLR</sequence>
<reference evidence="1" key="1">
    <citation type="journal article" date="2020" name="Stud. Mycol.">
        <title>101 Dothideomycetes genomes: a test case for predicting lifestyles and emergence of pathogens.</title>
        <authorList>
            <person name="Haridas S."/>
            <person name="Albert R."/>
            <person name="Binder M."/>
            <person name="Bloem J."/>
            <person name="Labutti K."/>
            <person name="Salamov A."/>
            <person name="Andreopoulos B."/>
            <person name="Baker S."/>
            <person name="Barry K."/>
            <person name="Bills G."/>
            <person name="Bluhm B."/>
            <person name="Cannon C."/>
            <person name="Castanera R."/>
            <person name="Culley D."/>
            <person name="Daum C."/>
            <person name="Ezra D."/>
            <person name="Gonzalez J."/>
            <person name="Henrissat B."/>
            <person name="Kuo A."/>
            <person name="Liang C."/>
            <person name="Lipzen A."/>
            <person name="Lutzoni F."/>
            <person name="Magnuson J."/>
            <person name="Mondo S."/>
            <person name="Nolan M."/>
            <person name="Ohm R."/>
            <person name="Pangilinan J."/>
            <person name="Park H.-J."/>
            <person name="Ramirez L."/>
            <person name="Alfaro M."/>
            <person name="Sun H."/>
            <person name="Tritt A."/>
            <person name="Yoshinaga Y."/>
            <person name="Zwiers L.-H."/>
            <person name="Turgeon B."/>
            <person name="Goodwin S."/>
            <person name="Spatafora J."/>
            <person name="Crous P."/>
            <person name="Grigoriev I."/>
        </authorList>
    </citation>
    <scope>NUCLEOTIDE SEQUENCE</scope>
    <source>
        <strain evidence="1">CBS 109.77</strain>
    </source>
</reference>
<protein>
    <submittedName>
        <fullName evidence="1">Uncharacterized protein</fullName>
    </submittedName>
</protein>
<accession>A0A6A6X1K6</accession>
<evidence type="ECO:0000313" key="2">
    <source>
        <dbReference type="Proteomes" id="UP000799757"/>
    </source>
</evidence>
<dbReference type="PROSITE" id="PS51257">
    <property type="entry name" value="PROKAR_LIPOPROTEIN"/>
    <property type="match status" value="1"/>
</dbReference>
<keyword evidence="2" id="KW-1185">Reference proteome</keyword>
<name>A0A6A6X1K6_9PLEO</name>
<dbReference type="AlphaFoldDB" id="A0A6A6X1K6"/>
<organism evidence="1 2">
    <name type="scientific">Melanomma pulvis-pyrius CBS 109.77</name>
    <dbReference type="NCBI Taxonomy" id="1314802"/>
    <lineage>
        <taxon>Eukaryota</taxon>
        <taxon>Fungi</taxon>
        <taxon>Dikarya</taxon>
        <taxon>Ascomycota</taxon>
        <taxon>Pezizomycotina</taxon>
        <taxon>Dothideomycetes</taxon>
        <taxon>Pleosporomycetidae</taxon>
        <taxon>Pleosporales</taxon>
        <taxon>Melanommataceae</taxon>
        <taxon>Melanomma</taxon>
    </lineage>
</organism>
<proteinExistence type="predicted"/>
<gene>
    <name evidence="1" type="ORF">K505DRAFT_84667</name>
</gene>
<dbReference type="EMBL" id="MU002095">
    <property type="protein sequence ID" value="KAF2790081.1"/>
    <property type="molecule type" value="Genomic_DNA"/>
</dbReference>
<evidence type="ECO:0000313" key="1">
    <source>
        <dbReference type="EMBL" id="KAF2790081.1"/>
    </source>
</evidence>
<dbReference type="Proteomes" id="UP000799757">
    <property type="component" value="Unassembled WGS sequence"/>
</dbReference>